<dbReference type="EMBL" id="RSED01000013">
    <property type="protein sequence ID" value="RRS03214.1"/>
    <property type="molecule type" value="Genomic_DNA"/>
</dbReference>
<reference evidence="1 2" key="1">
    <citation type="submission" date="2018-12" db="EMBL/GenBank/DDBJ databases">
        <title>The whole draft genome of Aquabacterium sp. SJQ9.</title>
        <authorList>
            <person name="Sun L."/>
            <person name="Gao X."/>
            <person name="Chen W."/>
            <person name="Huang K."/>
        </authorList>
    </citation>
    <scope>NUCLEOTIDE SEQUENCE [LARGE SCALE GENOMIC DNA]</scope>
    <source>
        <strain evidence="1 2">SJQ9</strain>
    </source>
</reference>
<protein>
    <recommendedName>
        <fullName evidence="3">Helix-turn-helix domain-containing protein</fullName>
    </recommendedName>
</protein>
<gene>
    <name evidence="1" type="ORF">EIP75_16105</name>
</gene>
<dbReference type="Proteomes" id="UP000269265">
    <property type="component" value="Unassembled WGS sequence"/>
</dbReference>
<proteinExistence type="predicted"/>
<comment type="caution">
    <text evidence="1">The sequence shown here is derived from an EMBL/GenBank/DDBJ whole genome shotgun (WGS) entry which is preliminary data.</text>
</comment>
<evidence type="ECO:0008006" key="3">
    <source>
        <dbReference type="Google" id="ProtNLM"/>
    </source>
</evidence>
<sequence length="153" mass="16890">MSRSRNRFKGSRVQGGFLAMPHSVLNAAAFVRLSGSAVKLLMDLGAQYRGDNNGDLSIAWKLMEPRGWASQTTLHKAKDELLKSGFLFEARKGQRPNKCSLYALTWFDLDVSDKHDAGAKAFMRNAFKMHEPLARVVPRQNAVLTPETGVAAA</sequence>
<dbReference type="RefSeq" id="WP_125244306.1">
    <property type="nucleotide sequence ID" value="NZ_RSED01000013.1"/>
</dbReference>
<organism evidence="1 2">
    <name type="scientific">Aquabacterium soli</name>
    <dbReference type="NCBI Taxonomy" id="2493092"/>
    <lineage>
        <taxon>Bacteria</taxon>
        <taxon>Pseudomonadati</taxon>
        <taxon>Pseudomonadota</taxon>
        <taxon>Betaproteobacteria</taxon>
        <taxon>Burkholderiales</taxon>
        <taxon>Aquabacterium</taxon>
    </lineage>
</organism>
<evidence type="ECO:0000313" key="2">
    <source>
        <dbReference type="Proteomes" id="UP000269265"/>
    </source>
</evidence>
<dbReference type="AlphaFoldDB" id="A0A3R8TAH3"/>
<evidence type="ECO:0000313" key="1">
    <source>
        <dbReference type="EMBL" id="RRS03214.1"/>
    </source>
</evidence>
<accession>A0A3R8TAH3</accession>
<dbReference type="OrthoDB" id="8910510at2"/>
<name>A0A3R8TAH3_9BURK</name>
<keyword evidence="2" id="KW-1185">Reference proteome</keyword>